<sequence length="158" mass="18684">MDLSLHFQSGVVSCCLLILWFNHGEVEAISQYSFHRQVKQLPFRVLKQKMLPYMNQDISRQPFESPEVSITPIHDPDYWLVQKFLNQVRIYRDGLTPRILEDPTFRKILRLSYLKGQSKRKAAIAPKPKPKPIKTSPTQTKRPLSMLYPYNRIFHKLF</sequence>
<feature type="compositionally biased region" description="Basic residues" evidence="1">
    <location>
        <begin position="120"/>
        <end position="132"/>
    </location>
</feature>
<feature type="signal peptide" evidence="2">
    <location>
        <begin position="1"/>
        <end position="28"/>
    </location>
</feature>
<gene>
    <name evidence="3" type="ORF">TCAL_15180</name>
</gene>
<protein>
    <submittedName>
        <fullName evidence="3">Uncharacterized protein</fullName>
    </submittedName>
</protein>
<keyword evidence="2" id="KW-0732">Signal</keyword>
<feature type="chain" id="PRO_5022023876" evidence="2">
    <location>
        <begin position="29"/>
        <end position="158"/>
    </location>
</feature>
<organism evidence="3 4">
    <name type="scientific">Tigriopus californicus</name>
    <name type="common">Marine copepod</name>
    <dbReference type="NCBI Taxonomy" id="6832"/>
    <lineage>
        <taxon>Eukaryota</taxon>
        <taxon>Metazoa</taxon>
        <taxon>Ecdysozoa</taxon>
        <taxon>Arthropoda</taxon>
        <taxon>Crustacea</taxon>
        <taxon>Multicrustacea</taxon>
        <taxon>Hexanauplia</taxon>
        <taxon>Copepoda</taxon>
        <taxon>Harpacticoida</taxon>
        <taxon>Harpacticidae</taxon>
        <taxon>Tigriopus</taxon>
    </lineage>
</organism>
<keyword evidence="4" id="KW-1185">Reference proteome</keyword>
<dbReference type="AlphaFoldDB" id="A0A553NDK9"/>
<feature type="region of interest" description="Disordered" evidence="1">
    <location>
        <begin position="120"/>
        <end position="141"/>
    </location>
</feature>
<evidence type="ECO:0000313" key="4">
    <source>
        <dbReference type="Proteomes" id="UP000318571"/>
    </source>
</evidence>
<evidence type="ECO:0000313" key="3">
    <source>
        <dbReference type="EMBL" id="TRY63439.1"/>
    </source>
</evidence>
<evidence type="ECO:0000256" key="2">
    <source>
        <dbReference type="SAM" id="SignalP"/>
    </source>
</evidence>
<dbReference type="EMBL" id="VCGU01000458">
    <property type="protein sequence ID" value="TRY63439.1"/>
    <property type="molecule type" value="Genomic_DNA"/>
</dbReference>
<evidence type="ECO:0000256" key="1">
    <source>
        <dbReference type="SAM" id="MobiDB-lite"/>
    </source>
</evidence>
<proteinExistence type="predicted"/>
<accession>A0A553NDK9</accession>
<name>A0A553NDK9_TIGCA</name>
<reference evidence="3 4" key="1">
    <citation type="journal article" date="2018" name="Nat. Ecol. Evol.">
        <title>Genomic signatures of mitonuclear coevolution across populations of Tigriopus californicus.</title>
        <authorList>
            <person name="Barreto F.S."/>
            <person name="Watson E.T."/>
            <person name="Lima T.G."/>
            <person name="Willett C.S."/>
            <person name="Edmands S."/>
            <person name="Li W."/>
            <person name="Burton R.S."/>
        </authorList>
    </citation>
    <scope>NUCLEOTIDE SEQUENCE [LARGE SCALE GENOMIC DNA]</scope>
    <source>
        <strain evidence="3 4">San Diego</strain>
    </source>
</reference>
<dbReference type="Proteomes" id="UP000318571">
    <property type="component" value="Chromosome 10"/>
</dbReference>
<comment type="caution">
    <text evidence="3">The sequence shown here is derived from an EMBL/GenBank/DDBJ whole genome shotgun (WGS) entry which is preliminary data.</text>
</comment>